<protein>
    <submittedName>
        <fullName evidence="3">Uncharacterized protein</fullName>
    </submittedName>
</protein>
<evidence type="ECO:0000256" key="1">
    <source>
        <dbReference type="SAM" id="MobiDB-lite"/>
    </source>
</evidence>
<dbReference type="EMBL" id="VIGB01000001">
    <property type="protein sequence ID" value="TQF08053.1"/>
    <property type="molecule type" value="Genomic_DNA"/>
</dbReference>
<dbReference type="Proteomes" id="UP000319103">
    <property type="component" value="Unassembled WGS sequence"/>
</dbReference>
<name>A0A540WGA4_9ACTN</name>
<gene>
    <name evidence="3" type="ORF">E6W39_00430</name>
</gene>
<dbReference type="OrthoDB" id="4554159at2"/>
<dbReference type="RefSeq" id="WP_141631714.1">
    <property type="nucleotide sequence ID" value="NZ_VIGB01000001.1"/>
</dbReference>
<feature type="region of interest" description="Disordered" evidence="1">
    <location>
        <begin position="1"/>
        <end position="22"/>
    </location>
</feature>
<reference evidence="3 4" key="1">
    <citation type="submission" date="2019-06" db="EMBL/GenBank/DDBJ databases">
        <title>Description of Kitasatospora acidophila sp. nov. isolated from pine grove soil, and reclassification of Streptomyces novaecaesareae to Kitasatospora novaeceasareae comb. nov.</title>
        <authorList>
            <person name="Kim M.J."/>
        </authorList>
    </citation>
    <scope>NUCLEOTIDE SEQUENCE [LARGE SCALE GENOMIC DNA]</scope>
    <source>
        <strain evidence="3 4">MMS16-CNU292</strain>
    </source>
</reference>
<feature type="chain" id="PRO_5039037471" evidence="2">
    <location>
        <begin position="44"/>
        <end position="299"/>
    </location>
</feature>
<accession>A0A540WGA4</accession>
<feature type="signal peptide" evidence="2">
    <location>
        <begin position="1"/>
        <end position="43"/>
    </location>
</feature>
<organism evidence="3 4">
    <name type="scientific">Kitasatospora acidiphila</name>
    <dbReference type="NCBI Taxonomy" id="2567942"/>
    <lineage>
        <taxon>Bacteria</taxon>
        <taxon>Bacillati</taxon>
        <taxon>Actinomycetota</taxon>
        <taxon>Actinomycetes</taxon>
        <taxon>Kitasatosporales</taxon>
        <taxon>Streptomycetaceae</taxon>
        <taxon>Kitasatospora</taxon>
    </lineage>
</organism>
<keyword evidence="2" id="KW-0732">Signal</keyword>
<evidence type="ECO:0000313" key="3">
    <source>
        <dbReference type="EMBL" id="TQF08053.1"/>
    </source>
</evidence>
<evidence type="ECO:0000313" key="4">
    <source>
        <dbReference type="Proteomes" id="UP000319103"/>
    </source>
</evidence>
<proteinExistence type="predicted"/>
<sequence>MRHPRPHPTPRPGVPGHRGHRRRRTVAVLALTAALAVPFAGQAAQATTGPALTDSSTAGRTGTTGAPCTAAQRQAAFAADRARVLGWLGNSTTINNWPELIEFGTKGWTGLVHGFMSQQGLGVTIIRPKSPMSATNVLIPVAGTPAALPDNMPDALWYAPDPRATNPADPHNPSFPYHLAGWSYSADYNLAQYPVDRGPACLTRDDWLVHERGIHDAATLGFIPEPPAEEFKGQDPGNAPIDPWELFQHPGVTHNRLWMTDLWLGANGSVASSFTDPYESIQGVDPHYGSWYFKPPAAP</sequence>
<keyword evidence="4" id="KW-1185">Reference proteome</keyword>
<comment type="caution">
    <text evidence="3">The sequence shown here is derived from an EMBL/GenBank/DDBJ whole genome shotgun (WGS) entry which is preliminary data.</text>
</comment>
<feature type="region of interest" description="Disordered" evidence="1">
    <location>
        <begin position="44"/>
        <end position="66"/>
    </location>
</feature>
<evidence type="ECO:0000256" key="2">
    <source>
        <dbReference type="SAM" id="SignalP"/>
    </source>
</evidence>
<dbReference type="AlphaFoldDB" id="A0A540WGA4"/>